<dbReference type="AlphaFoldDB" id="A0AA95SK21"/>
<dbReference type="InterPro" id="IPR058240">
    <property type="entry name" value="rSAM_sf"/>
</dbReference>
<sequence>MSAAPAVAGLTPFSSLDYPGQLAAVVFLQGCPWRCVYCHNPGLQARGPGRLGWAELLAWLERRRGLLDALVFSGGEPTLDAALPRAAAQVRARGFKVGLHTAGLYPERLATLLPLLDWVGLDIKAPLADAALHRRITGVPGAEGEVAQSLALLAASGLGYECRSTIHPALHDGAALQQLAEQLAGAGVTRWALQIARPDGTAGGAGALAPVPPDYPDAALLARLRGRVPGLELRRG</sequence>
<dbReference type="KEGG" id="pais:PFX98_17055"/>
<dbReference type="Gene3D" id="3.20.20.70">
    <property type="entry name" value="Aldolase class I"/>
    <property type="match status" value="1"/>
</dbReference>
<protein>
    <submittedName>
        <fullName evidence="8">Anaerobic ribonucleoside-triphosphate reductase activating protein</fullName>
    </submittedName>
</protein>
<evidence type="ECO:0000313" key="9">
    <source>
        <dbReference type="Proteomes" id="UP001177769"/>
    </source>
</evidence>
<accession>A0AA95SK21</accession>
<evidence type="ECO:0000259" key="7">
    <source>
        <dbReference type="PROSITE" id="PS51918"/>
    </source>
</evidence>
<evidence type="ECO:0000256" key="5">
    <source>
        <dbReference type="ARBA" id="ARBA00023004"/>
    </source>
</evidence>
<dbReference type="Proteomes" id="UP001177769">
    <property type="component" value="Chromosome"/>
</dbReference>
<evidence type="ECO:0000256" key="3">
    <source>
        <dbReference type="ARBA" id="ARBA00022691"/>
    </source>
</evidence>
<dbReference type="GO" id="GO:0051539">
    <property type="term" value="F:4 iron, 4 sulfur cluster binding"/>
    <property type="evidence" value="ECO:0007669"/>
    <property type="project" value="UniProtKB-KW"/>
</dbReference>
<keyword evidence="5" id="KW-0408">Iron</keyword>
<keyword evidence="6" id="KW-0411">Iron-sulfur</keyword>
<comment type="cofactor">
    <cofactor evidence="1">
        <name>[4Fe-4S] cluster</name>
        <dbReference type="ChEBI" id="CHEBI:49883"/>
    </cofactor>
</comment>
<dbReference type="PANTHER" id="PTHR30352">
    <property type="entry name" value="PYRUVATE FORMATE-LYASE-ACTIVATING ENZYME"/>
    <property type="match status" value="1"/>
</dbReference>
<dbReference type="NCBIfam" id="TIGR02495">
    <property type="entry name" value="NrdG2"/>
    <property type="match status" value="1"/>
</dbReference>
<dbReference type="InterPro" id="IPR007197">
    <property type="entry name" value="rSAM"/>
</dbReference>
<organism evidence="8 9">
    <name type="scientific">Paucibacter sediminis</name>
    <dbReference type="NCBI Taxonomy" id="3019553"/>
    <lineage>
        <taxon>Bacteria</taxon>
        <taxon>Pseudomonadati</taxon>
        <taxon>Pseudomonadota</taxon>
        <taxon>Betaproteobacteria</taxon>
        <taxon>Burkholderiales</taxon>
        <taxon>Sphaerotilaceae</taxon>
        <taxon>Roseateles</taxon>
    </lineage>
</organism>
<dbReference type="InterPro" id="IPR012840">
    <property type="entry name" value="NrdG2"/>
</dbReference>
<dbReference type="GO" id="GO:0003824">
    <property type="term" value="F:catalytic activity"/>
    <property type="evidence" value="ECO:0007669"/>
    <property type="project" value="InterPro"/>
</dbReference>
<dbReference type="GO" id="GO:0046872">
    <property type="term" value="F:metal ion binding"/>
    <property type="evidence" value="ECO:0007669"/>
    <property type="project" value="UniProtKB-KW"/>
</dbReference>
<dbReference type="SFLD" id="SFLDG01094">
    <property type="entry name" value="Uncharacterised_Radical_SAM_Su"/>
    <property type="match status" value="1"/>
</dbReference>
<evidence type="ECO:0000256" key="2">
    <source>
        <dbReference type="ARBA" id="ARBA00022485"/>
    </source>
</evidence>
<keyword evidence="4" id="KW-0479">Metal-binding</keyword>
<dbReference type="PROSITE" id="PS51918">
    <property type="entry name" value="RADICAL_SAM"/>
    <property type="match status" value="1"/>
</dbReference>
<reference evidence="8" key="1">
    <citation type="submission" date="2023-01" db="EMBL/GenBank/DDBJ databases">
        <title>Whole genome sequence of Paucibacter sp. S2-9 isolated from pond sediment.</title>
        <authorList>
            <person name="Jung J.Y."/>
        </authorList>
    </citation>
    <scope>NUCLEOTIDE SEQUENCE</scope>
    <source>
        <strain evidence="8">S2-9</strain>
    </source>
</reference>
<evidence type="ECO:0000256" key="6">
    <source>
        <dbReference type="ARBA" id="ARBA00023014"/>
    </source>
</evidence>
<feature type="domain" description="Radical SAM core" evidence="7">
    <location>
        <begin position="17"/>
        <end position="236"/>
    </location>
</feature>
<dbReference type="PANTHER" id="PTHR30352:SF13">
    <property type="entry name" value="GLYCYL-RADICAL ENZYME ACTIVATING ENZYME YJJW-RELATED"/>
    <property type="match status" value="1"/>
</dbReference>
<dbReference type="CDD" id="cd01335">
    <property type="entry name" value="Radical_SAM"/>
    <property type="match status" value="1"/>
</dbReference>
<name>A0AA95SK21_9BURK</name>
<dbReference type="SUPFAM" id="SSF102114">
    <property type="entry name" value="Radical SAM enzymes"/>
    <property type="match status" value="1"/>
</dbReference>
<dbReference type="EMBL" id="CP116346">
    <property type="protein sequence ID" value="WIT10613.1"/>
    <property type="molecule type" value="Genomic_DNA"/>
</dbReference>
<keyword evidence="3" id="KW-0949">S-adenosyl-L-methionine</keyword>
<dbReference type="SFLD" id="SFLDS00029">
    <property type="entry name" value="Radical_SAM"/>
    <property type="match status" value="1"/>
</dbReference>
<gene>
    <name evidence="8" type="ORF">PFX98_17055</name>
</gene>
<evidence type="ECO:0000256" key="4">
    <source>
        <dbReference type="ARBA" id="ARBA00022723"/>
    </source>
</evidence>
<keyword evidence="9" id="KW-1185">Reference proteome</keyword>
<evidence type="ECO:0000313" key="8">
    <source>
        <dbReference type="EMBL" id="WIT10613.1"/>
    </source>
</evidence>
<proteinExistence type="predicted"/>
<dbReference type="RefSeq" id="WP_285231686.1">
    <property type="nucleotide sequence ID" value="NZ_CP116346.1"/>
</dbReference>
<dbReference type="Pfam" id="PF04055">
    <property type="entry name" value="Radical_SAM"/>
    <property type="match status" value="1"/>
</dbReference>
<dbReference type="InterPro" id="IPR034457">
    <property type="entry name" value="Organic_radical-activating"/>
</dbReference>
<dbReference type="InterPro" id="IPR013785">
    <property type="entry name" value="Aldolase_TIM"/>
</dbReference>
<keyword evidence="2" id="KW-0004">4Fe-4S</keyword>
<evidence type="ECO:0000256" key="1">
    <source>
        <dbReference type="ARBA" id="ARBA00001966"/>
    </source>
</evidence>